<evidence type="ECO:0000256" key="1">
    <source>
        <dbReference type="SAM" id="MobiDB-lite"/>
    </source>
</evidence>
<reference evidence="2 3" key="1">
    <citation type="submission" date="2014-04" db="EMBL/GenBank/DDBJ databases">
        <authorList>
            <consortium name="DOE Joint Genome Institute"/>
            <person name="Kuo A."/>
            <person name="Ruytinx J."/>
            <person name="Rineau F."/>
            <person name="Colpaert J."/>
            <person name="Kohler A."/>
            <person name="Nagy L.G."/>
            <person name="Floudas D."/>
            <person name="Copeland A."/>
            <person name="Barry K.W."/>
            <person name="Cichocki N."/>
            <person name="Veneault-Fourrey C."/>
            <person name="LaButti K."/>
            <person name="Lindquist E.A."/>
            <person name="Lipzen A."/>
            <person name="Lundell T."/>
            <person name="Morin E."/>
            <person name="Murat C."/>
            <person name="Sun H."/>
            <person name="Tunlid A."/>
            <person name="Henrissat B."/>
            <person name="Grigoriev I.V."/>
            <person name="Hibbett D.S."/>
            <person name="Martin F."/>
            <person name="Nordberg H.P."/>
            <person name="Cantor M.N."/>
            <person name="Hua S.X."/>
        </authorList>
    </citation>
    <scope>NUCLEOTIDE SEQUENCE [LARGE SCALE GENOMIC DNA]</scope>
    <source>
        <strain evidence="2 3">UH-Slu-Lm8-n1</strain>
    </source>
</reference>
<dbReference type="Proteomes" id="UP000054485">
    <property type="component" value="Unassembled WGS sequence"/>
</dbReference>
<accession>A0A0D0B1L4</accession>
<sequence>MPHRSVQGHSFFHSLRYLSGFCTSSLDPQVRLEQRRSSPDGIGISTYLPSEFPHVPLPARDGDVSSSTMSLNLPFFVTIETQFQGFGITPPSAAEVTAAMQGTSGSKKDHLTQQDQAADGAQGSQVPVIQGQPTQTTQGQHLAVVTEEQSGGVIVGCCVLHLVDHRPITH</sequence>
<keyword evidence="3" id="KW-1185">Reference proteome</keyword>
<reference evidence="3" key="2">
    <citation type="submission" date="2015-01" db="EMBL/GenBank/DDBJ databases">
        <title>Evolutionary Origins and Diversification of the Mycorrhizal Mutualists.</title>
        <authorList>
            <consortium name="DOE Joint Genome Institute"/>
            <consortium name="Mycorrhizal Genomics Consortium"/>
            <person name="Kohler A."/>
            <person name="Kuo A."/>
            <person name="Nagy L.G."/>
            <person name="Floudas D."/>
            <person name="Copeland A."/>
            <person name="Barry K.W."/>
            <person name="Cichocki N."/>
            <person name="Veneault-Fourrey C."/>
            <person name="LaButti K."/>
            <person name="Lindquist E.A."/>
            <person name="Lipzen A."/>
            <person name="Lundell T."/>
            <person name="Morin E."/>
            <person name="Murat C."/>
            <person name="Riley R."/>
            <person name="Ohm R."/>
            <person name="Sun H."/>
            <person name="Tunlid A."/>
            <person name="Henrissat B."/>
            <person name="Grigoriev I.V."/>
            <person name="Hibbett D.S."/>
            <person name="Martin F."/>
        </authorList>
    </citation>
    <scope>NUCLEOTIDE SEQUENCE [LARGE SCALE GENOMIC DNA]</scope>
    <source>
        <strain evidence="3">UH-Slu-Lm8-n1</strain>
    </source>
</reference>
<protein>
    <submittedName>
        <fullName evidence="2">Uncharacterized protein</fullName>
    </submittedName>
</protein>
<dbReference type="EMBL" id="KN835304">
    <property type="protein sequence ID" value="KIK40402.1"/>
    <property type="molecule type" value="Genomic_DNA"/>
</dbReference>
<name>A0A0D0B1L4_9AGAM</name>
<organism evidence="2 3">
    <name type="scientific">Suillus luteus UH-Slu-Lm8-n1</name>
    <dbReference type="NCBI Taxonomy" id="930992"/>
    <lineage>
        <taxon>Eukaryota</taxon>
        <taxon>Fungi</taxon>
        <taxon>Dikarya</taxon>
        <taxon>Basidiomycota</taxon>
        <taxon>Agaricomycotina</taxon>
        <taxon>Agaricomycetes</taxon>
        <taxon>Agaricomycetidae</taxon>
        <taxon>Boletales</taxon>
        <taxon>Suillineae</taxon>
        <taxon>Suillaceae</taxon>
        <taxon>Suillus</taxon>
    </lineage>
</organism>
<feature type="region of interest" description="Disordered" evidence="1">
    <location>
        <begin position="98"/>
        <end position="125"/>
    </location>
</feature>
<dbReference type="InParanoid" id="A0A0D0B1L4"/>
<proteinExistence type="predicted"/>
<evidence type="ECO:0000313" key="2">
    <source>
        <dbReference type="EMBL" id="KIK40402.1"/>
    </source>
</evidence>
<feature type="compositionally biased region" description="Low complexity" evidence="1">
    <location>
        <begin position="113"/>
        <end position="125"/>
    </location>
</feature>
<evidence type="ECO:0000313" key="3">
    <source>
        <dbReference type="Proteomes" id="UP000054485"/>
    </source>
</evidence>
<gene>
    <name evidence="2" type="ORF">CY34DRAFT_807257</name>
</gene>
<dbReference type="AlphaFoldDB" id="A0A0D0B1L4"/>
<dbReference type="OrthoDB" id="10387551at2759"/>
<dbReference type="HOGENOM" id="CLU_1571679_0_0_1"/>